<dbReference type="Pfam" id="PF14345">
    <property type="entry name" value="GDYXXLXY"/>
    <property type="match status" value="1"/>
</dbReference>
<reference evidence="1 2" key="1">
    <citation type="submission" date="2024-06" db="EMBL/GenBank/DDBJ databases">
        <title>Genomic Encyclopedia of Type Strains, Phase IV (KMG-IV): sequencing the most valuable type-strain genomes for metagenomic binning, comparative biology and taxonomic classification.</title>
        <authorList>
            <person name="Goeker M."/>
        </authorList>
    </citation>
    <scope>NUCLEOTIDE SEQUENCE [LARGE SCALE GENOMIC DNA]</scope>
    <source>
        <strain evidence="1 2">DSM 17809</strain>
    </source>
</reference>
<dbReference type="InterPro" id="IPR025833">
    <property type="entry name" value="GDYXXLXY"/>
</dbReference>
<proteinExistence type="predicted"/>
<evidence type="ECO:0000313" key="1">
    <source>
        <dbReference type="EMBL" id="MET3526984.1"/>
    </source>
</evidence>
<sequence>MTRALSWRILGAGLLLAVMLVGLVVSESRARAAGQEVLLPMEAVDPRNLLTGHYSSLRLTQQLAPGQNCPARNTSYREGGWLALAKADGHHRFVGTARTREAALKLGEVAVRGGVYCARTAFAEGEQNAVTLDIGVDRFHADQAEAQAMDKALAARRPGEAANAFAAVSVGRDGRARLKGVILDGKRTDLT</sequence>
<gene>
    <name evidence="1" type="ORF">ABID41_002079</name>
</gene>
<name>A0ABV2EIY6_9CAUL</name>
<keyword evidence="2" id="KW-1185">Reference proteome</keyword>
<protein>
    <submittedName>
        <fullName evidence="1">Membrane-anchored protein</fullName>
    </submittedName>
</protein>
<dbReference type="Proteomes" id="UP001549110">
    <property type="component" value="Unassembled WGS sequence"/>
</dbReference>
<evidence type="ECO:0000313" key="2">
    <source>
        <dbReference type="Proteomes" id="UP001549110"/>
    </source>
</evidence>
<organism evidence="1 2">
    <name type="scientific">Phenylobacterium koreense</name>
    <dbReference type="NCBI Taxonomy" id="266125"/>
    <lineage>
        <taxon>Bacteria</taxon>
        <taxon>Pseudomonadati</taxon>
        <taxon>Pseudomonadota</taxon>
        <taxon>Alphaproteobacteria</taxon>
        <taxon>Caulobacterales</taxon>
        <taxon>Caulobacteraceae</taxon>
        <taxon>Phenylobacterium</taxon>
    </lineage>
</organism>
<accession>A0ABV2EIY6</accession>
<dbReference type="RefSeq" id="WP_354297550.1">
    <property type="nucleotide sequence ID" value="NZ_JBEPLU010000001.1"/>
</dbReference>
<dbReference type="EMBL" id="JBEPLU010000001">
    <property type="protein sequence ID" value="MET3526984.1"/>
    <property type="molecule type" value="Genomic_DNA"/>
</dbReference>
<comment type="caution">
    <text evidence="1">The sequence shown here is derived from an EMBL/GenBank/DDBJ whole genome shotgun (WGS) entry which is preliminary data.</text>
</comment>